<organism evidence="1 2">
    <name type="scientific">Colletotrichum tanaceti</name>
    <dbReference type="NCBI Taxonomy" id="1306861"/>
    <lineage>
        <taxon>Eukaryota</taxon>
        <taxon>Fungi</taxon>
        <taxon>Dikarya</taxon>
        <taxon>Ascomycota</taxon>
        <taxon>Pezizomycotina</taxon>
        <taxon>Sordariomycetes</taxon>
        <taxon>Hypocreomycetidae</taxon>
        <taxon>Glomerellales</taxon>
        <taxon>Glomerellaceae</taxon>
        <taxon>Colletotrichum</taxon>
        <taxon>Colletotrichum destructivum species complex</taxon>
    </lineage>
</organism>
<dbReference type="EMBL" id="PJEX01000335">
    <property type="protein sequence ID" value="TKW51086.1"/>
    <property type="molecule type" value="Genomic_DNA"/>
</dbReference>
<accession>A0A4V6DG06</accession>
<evidence type="ECO:0000313" key="2">
    <source>
        <dbReference type="Proteomes" id="UP000310108"/>
    </source>
</evidence>
<evidence type="ECO:0000313" key="1">
    <source>
        <dbReference type="EMBL" id="TKW51086.1"/>
    </source>
</evidence>
<protein>
    <submittedName>
        <fullName evidence="1">Uncharacterized protein</fullName>
    </submittedName>
</protein>
<name>A0A4V6DG06_9PEZI</name>
<comment type="caution">
    <text evidence="1">The sequence shown here is derived from an EMBL/GenBank/DDBJ whole genome shotgun (WGS) entry which is preliminary data.</text>
</comment>
<keyword evidence="2" id="KW-1185">Reference proteome</keyword>
<reference evidence="1 2" key="1">
    <citation type="journal article" date="2019" name="PLoS ONE">
        <title>Comparative genome analysis indicates high evolutionary potential of pathogenicity genes in Colletotrichum tanaceti.</title>
        <authorList>
            <person name="Lelwala R.V."/>
            <person name="Korhonen P.K."/>
            <person name="Young N.D."/>
            <person name="Scott J.B."/>
            <person name="Ades P.A."/>
            <person name="Gasser R.B."/>
            <person name="Taylor P.W.J."/>
        </authorList>
    </citation>
    <scope>NUCLEOTIDE SEQUENCE [LARGE SCALE GENOMIC DNA]</scope>
    <source>
        <strain evidence="1">BRIP57314</strain>
    </source>
</reference>
<gene>
    <name evidence="1" type="ORF">CTA1_6153</name>
</gene>
<sequence length="60" mass="6830">MPRAGEAQVATNKEMYGQCPPAAVDRLPLGWLRPLRRQRVPPGRGHRGAERGRLRFWLPV</sequence>
<dbReference type="AlphaFoldDB" id="A0A4V6DG06"/>
<proteinExistence type="predicted"/>
<dbReference type="Proteomes" id="UP000310108">
    <property type="component" value="Unassembled WGS sequence"/>
</dbReference>